<dbReference type="RefSeq" id="XP_021846592.1">
    <property type="nucleotide sequence ID" value="XM_021990900.1"/>
</dbReference>
<evidence type="ECO:0000256" key="2">
    <source>
        <dbReference type="SAM" id="Phobius"/>
    </source>
</evidence>
<dbReference type="PANTHER" id="PTHR31852">
    <property type="entry name" value="LATE EMBRYOGENESIS ABUNDANT (LEA) HYDROXYPROLINE-RICH GLYCOPROTEIN FAMILY"/>
    <property type="match status" value="1"/>
</dbReference>
<evidence type="ECO:0000256" key="1">
    <source>
        <dbReference type="SAM" id="MobiDB-lite"/>
    </source>
</evidence>
<dbReference type="GeneID" id="110786356"/>
<organism evidence="3 4">
    <name type="scientific">Spinacia oleracea</name>
    <name type="common">Spinach</name>
    <dbReference type="NCBI Taxonomy" id="3562"/>
    <lineage>
        <taxon>Eukaryota</taxon>
        <taxon>Viridiplantae</taxon>
        <taxon>Streptophyta</taxon>
        <taxon>Embryophyta</taxon>
        <taxon>Tracheophyta</taxon>
        <taxon>Spermatophyta</taxon>
        <taxon>Magnoliopsida</taxon>
        <taxon>eudicotyledons</taxon>
        <taxon>Gunneridae</taxon>
        <taxon>Pentapetalae</taxon>
        <taxon>Caryophyllales</taxon>
        <taxon>Chenopodiaceae</taxon>
        <taxon>Chenopodioideae</taxon>
        <taxon>Anserineae</taxon>
        <taxon>Spinacia</taxon>
    </lineage>
</organism>
<evidence type="ECO:0008006" key="5">
    <source>
        <dbReference type="Google" id="ProtNLM"/>
    </source>
</evidence>
<dbReference type="InterPro" id="IPR055301">
    <property type="entry name" value="Lea14-like_2"/>
</dbReference>
<dbReference type="AlphaFoldDB" id="A0A9R0ICF3"/>
<feature type="transmembrane region" description="Helical" evidence="2">
    <location>
        <begin position="30"/>
        <end position="49"/>
    </location>
</feature>
<feature type="transmembrane region" description="Helical" evidence="2">
    <location>
        <begin position="61"/>
        <end position="86"/>
    </location>
</feature>
<evidence type="ECO:0000313" key="3">
    <source>
        <dbReference type="Proteomes" id="UP000813463"/>
    </source>
</evidence>
<reference evidence="4" key="2">
    <citation type="submission" date="2025-08" db="UniProtKB">
        <authorList>
            <consortium name="RefSeq"/>
        </authorList>
    </citation>
    <scope>IDENTIFICATION</scope>
    <source>
        <tissue evidence="4">Leaf</tissue>
    </source>
</reference>
<sequence>MDEPNLRRRRQRQPSPPPANPHNDEQPDSIIPILTVIAAICIILFYLNYKPNNPTLSITDIKIPTFIGSSSGSTVALSVSFFGFVANPTRSVFSYSSSSANLFYSGQLVGSMVIPGRRVASGMENVMEVTVNVNSIPVTEVGYTRSMFGLRMGKPTMELELMIKLVGKTTVFGYFNRHVECYAECVVSVVISDGTLHHIDCYYD</sequence>
<proteinExistence type="predicted"/>
<dbReference type="OrthoDB" id="1745778at2759"/>
<keyword evidence="3" id="KW-1185">Reference proteome</keyword>
<dbReference type="KEGG" id="soe:110786356"/>
<name>A0A9R0ICF3_SPIOL</name>
<reference evidence="3" key="1">
    <citation type="journal article" date="2021" name="Nat. Commun.">
        <title>Genomic analyses provide insights into spinach domestication and the genetic basis of agronomic traits.</title>
        <authorList>
            <person name="Cai X."/>
            <person name="Sun X."/>
            <person name="Xu C."/>
            <person name="Sun H."/>
            <person name="Wang X."/>
            <person name="Ge C."/>
            <person name="Zhang Z."/>
            <person name="Wang Q."/>
            <person name="Fei Z."/>
            <person name="Jiao C."/>
            <person name="Wang Q."/>
        </authorList>
    </citation>
    <scope>NUCLEOTIDE SEQUENCE [LARGE SCALE GENOMIC DNA]</scope>
    <source>
        <strain evidence="3">cv. Varoflay</strain>
    </source>
</reference>
<dbReference type="Proteomes" id="UP000813463">
    <property type="component" value="Chromosome 6"/>
</dbReference>
<feature type="region of interest" description="Disordered" evidence="1">
    <location>
        <begin position="1"/>
        <end position="26"/>
    </location>
</feature>
<evidence type="ECO:0000313" key="4">
    <source>
        <dbReference type="RefSeq" id="XP_021846592.1"/>
    </source>
</evidence>
<protein>
    <recommendedName>
        <fullName evidence="5">Late embryogenesis abundant protein LEA-2 subgroup domain-containing protein</fullName>
    </recommendedName>
</protein>
<keyword evidence="2" id="KW-0812">Transmembrane</keyword>
<keyword evidence="2" id="KW-0472">Membrane</keyword>
<gene>
    <name evidence="4" type="primary">LOC110786356</name>
</gene>
<accession>A0A9R0ICF3</accession>
<keyword evidence="2" id="KW-1133">Transmembrane helix</keyword>